<dbReference type="EMBL" id="CP110636">
    <property type="protein sequence ID" value="UZJ29361.1"/>
    <property type="molecule type" value="Genomic_DNA"/>
</dbReference>
<dbReference type="Proteomes" id="UP001164959">
    <property type="component" value="Chromosome"/>
</dbReference>
<dbReference type="RefSeq" id="WP_265360901.1">
    <property type="nucleotide sequence ID" value="NZ_CP110636.1"/>
</dbReference>
<evidence type="ECO:0000313" key="1">
    <source>
        <dbReference type="EMBL" id="UZJ29361.1"/>
    </source>
</evidence>
<keyword evidence="2" id="KW-1185">Reference proteome</keyword>
<sequence length="91" mass="10500">MSRFSDWSTGKKAKQRITVYAAAVGKKRRAVQGDIEWAEEAGWLYRASSNNGEGVPDEFWLTVPECGHGHEWDDIFERSEALEAEERKRKR</sequence>
<gene>
    <name evidence="1" type="ORF">OJ254_01210</name>
</gene>
<organism evidence="1 2">
    <name type="scientific">Streptomyces endophytica</name>
    <dbReference type="NCBI Taxonomy" id="2991496"/>
    <lineage>
        <taxon>Bacteria</taxon>
        <taxon>Bacillati</taxon>
        <taxon>Actinomycetota</taxon>
        <taxon>Actinomycetes</taxon>
        <taxon>Kitasatosporales</taxon>
        <taxon>Streptomycetaceae</taxon>
        <taxon>Streptomyces</taxon>
    </lineage>
</organism>
<protein>
    <submittedName>
        <fullName evidence="1">Uncharacterized protein</fullName>
    </submittedName>
</protein>
<reference evidence="1" key="1">
    <citation type="submission" date="2022-11" db="EMBL/GenBank/DDBJ databases">
        <title>Identification and genomic analyses of a novel endophytic actinobacterium Streptomyces endophytica sp. nov. with potential for biocontrol of Yam anthracnose.</title>
        <authorList>
            <person name="Huang X."/>
        </authorList>
    </citation>
    <scope>NUCLEOTIDE SEQUENCE</scope>
    <source>
        <strain evidence="1">HNM0140</strain>
    </source>
</reference>
<proteinExistence type="predicted"/>
<name>A0ABY6P6E3_9ACTN</name>
<evidence type="ECO:0000313" key="2">
    <source>
        <dbReference type="Proteomes" id="UP001164959"/>
    </source>
</evidence>
<accession>A0ABY6P6E3</accession>